<evidence type="ECO:0000313" key="3">
    <source>
        <dbReference type="EMBL" id="MQA21678.1"/>
    </source>
</evidence>
<dbReference type="InterPro" id="IPR028140">
    <property type="entry name" value="TraM"/>
</dbReference>
<keyword evidence="1" id="KW-0175">Coiled coil</keyword>
<reference evidence="3 4" key="1">
    <citation type="submission" date="2019-10" db="EMBL/GenBank/DDBJ databases">
        <title>Two novel species isolated from a subtropical stream in China.</title>
        <authorList>
            <person name="Lu H."/>
        </authorList>
    </citation>
    <scope>NUCLEOTIDE SEQUENCE [LARGE SCALE GENOMIC DNA]</scope>
    <source>
        <strain evidence="3 4">FT103W</strain>
    </source>
</reference>
<proteinExistence type="predicted"/>
<accession>A0A843SGU3</accession>
<feature type="transmembrane region" description="Helical" evidence="2">
    <location>
        <begin position="122"/>
        <end position="143"/>
    </location>
</feature>
<gene>
    <name evidence="3" type="ORF">GEV01_19355</name>
</gene>
<keyword evidence="2" id="KW-0472">Membrane</keyword>
<dbReference type="AlphaFoldDB" id="A0A843SGU3"/>
<organism evidence="3 4">
    <name type="scientific">Rugamonas rivuli</name>
    <dbReference type="NCBI Taxonomy" id="2743358"/>
    <lineage>
        <taxon>Bacteria</taxon>
        <taxon>Pseudomonadati</taxon>
        <taxon>Pseudomonadota</taxon>
        <taxon>Betaproteobacteria</taxon>
        <taxon>Burkholderiales</taxon>
        <taxon>Oxalobacteraceae</taxon>
        <taxon>Telluria group</taxon>
        <taxon>Rugamonas</taxon>
    </lineage>
</organism>
<feature type="coiled-coil region" evidence="1">
    <location>
        <begin position="34"/>
        <end position="61"/>
    </location>
</feature>
<sequence>MADQIEELIREIAAKHGIAVARDDPVLVLQTINNRLLQDSAAAQQAQLDQFKEELEGVSLRWQTDAKDKAERVVNAALAASKCAMDQVLQEGASATSKIFRSELDNALAAVSNHAREAHRAALLNLIASCLTTVAVIAAVWSFK</sequence>
<dbReference type="GO" id="GO:0009372">
    <property type="term" value="P:quorum sensing"/>
    <property type="evidence" value="ECO:0007669"/>
    <property type="project" value="InterPro"/>
</dbReference>
<dbReference type="RefSeq" id="WP_152807219.1">
    <property type="nucleotide sequence ID" value="NZ_WHUF01000005.1"/>
</dbReference>
<keyword evidence="2" id="KW-0812">Transmembrane</keyword>
<comment type="caution">
    <text evidence="3">The sequence shown here is derived from an EMBL/GenBank/DDBJ whole genome shotgun (WGS) entry which is preliminary data.</text>
</comment>
<evidence type="ECO:0000313" key="4">
    <source>
        <dbReference type="Proteomes" id="UP000444318"/>
    </source>
</evidence>
<keyword evidence="2" id="KW-1133">Transmembrane helix</keyword>
<evidence type="ECO:0000256" key="1">
    <source>
        <dbReference type="SAM" id="Coils"/>
    </source>
</evidence>
<dbReference type="EMBL" id="WHUF01000005">
    <property type="protein sequence ID" value="MQA21678.1"/>
    <property type="molecule type" value="Genomic_DNA"/>
</dbReference>
<dbReference type="Pfam" id="PF11657">
    <property type="entry name" value="Activator-TraM"/>
    <property type="match status" value="1"/>
</dbReference>
<keyword evidence="4" id="KW-1185">Reference proteome</keyword>
<dbReference type="Proteomes" id="UP000444318">
    <property type="component" value="Unassembled WGS sequence"/>
</dbReference>
<name>A0A843SGU3_9BURK</name>
<evidence type="ECO:0000256" key="2">
    <source>
        <dbReference type="SAM" id="Phobius"/>
    </source>
</evidence>
<dbReference type="NCBIfam" id="NF010470">
    <property type="entry name" value="PRK13895.1"/>
    <property type="match status" value="1"/>
</dbReference>
<protein>
    <submittedName>
        <fullName evidence="3">Conjugal transfer protein TraM</fullName>
    </submittedName>
</protein>